<reference evidence="6" key="1">
    <citation type="submission" date="2019-02" db="EMBL/GenBank/DDBJ databases">
        <authorList>
            <person name="Li S.-H."/>
        </authorList>
    </citation>
    <scope>NUCLEOTIDE SEQUENCE</scope>
    <source>
        <strain evidence="6">IMCC11814</strain>
    </source>
</reference>
<dbReference type="Pfam" id="PF00293">
    <property type="entry name" value="NUDIX"/>
    <property type="match status" value="1"/>
</dbReference>
<evidence type="ECO:0000313" key="7">
    <source>
        <dbReference type="Proteomes" id="UP001143304"/>
    </source>
</evidence>
<comment type="cofactor">
    <cofactor evidence="1">
        <name>Mg(2+)</name>
        <dbReference type="ChEBI" id="CHEBI:18420"/>
    </cofactor>
</comment>
<dbReference type="Proteomes" id="UP001143304">
    <property type="component" value="Unassembled WGS sequence"/>
</dbReference>
<sequence>MSDIKYCPECCGPLMRSVVGGEVRNYLFCQRCQAPVYDYPRVVVTAFISCGKRLLWVQRSHPPQRGKWAIPGGFLEQNETLAEGAARELCEEAGVSLAPTELQLYMAGSITFINQLYVGFRSAVVSEECEPGEESLACRFFSRDECPWDEVAYPQVNDSIRQAYDDLESGCFGVWEAQMTEQRYELRPVRTKGHAGSVDP</sequence>
<dbReference type="PANTHER" id="PTHR43222:SF2">
    <property type="entry name" value="NUDIX HYDROLASE 23, CHLOROPLASTIC"/>
    <property type="match status" value="1"/>
</dbReference>
<dbReference type="InterPro" id="IPR020084">
    <property type="entry name" value="NUDIX_hydrolase_CS"/>
</dbReference>
<evidence type="ECO:0000256" key="3">
    <source>
        <dbReference type="ARBA" id="ARBA00022842"/>
    </source>
</evidence>
<feature type="domain" description="Nudix hydrolase" evidence="5">
    <location>
        <begin position="39"/>
        <end position="164"/>
    </location>
</feature>
<evidence type="ECO:0000259" key="5">
    <source>
        <dbReference type="PROSITE" id="PS51462"/>
    </source>
</evidence>
<dbReference type="InterPro" id="IPR020476">
    <property type="entry name" value="Nudix_hydrolase"/>
</dbReference>
<evidence type="ECO:0000256" key="2">
    <source>
        <dbReference type="ARBA" id="ARBA00022801"/>
    </source>
</evidence>
<proteinExistence type="inferred from homology"/>
<accession>A0ABT3TBU8</accession>
<evidence type="ECO:0000256" key="1">
    <source>
        <dbReference type="ARBA" id="ARBA00001946"/>
    </source>
</evidence>
<comment type="similarity">
    <text evidence="4">Belongs to the Nudix hydrolase family.</text>
</comment>
<keyword evidence="3" id="KW-0460">Magnesium</keyword>
<comment type="caution">
    <text evidence="6">The sequence shown here is derived from an EMBL/GenBank/DDBJ whole genome shotgun (WGS) entry which is preliminary data.</text>
</comment>
<dbReference type="PRINTS" id="PR00502">
    <property type="entry name" value="NUDIXFAMILY"/>
</dbReference>
<dbReference type="Gene3D" id="3.90.79.10">
    <property type="entry name" value="Nucleoside Triphosphate Pyrophosphohydrolase"/>
    <property type="match status" value="1"/>
</dbReference>
<keyword evidence="2 4" id="KW-0378">Hydrolase</keyword>
<dbReference type="InterPro" id="IPR015797">
    <property type="entry name" value="NUDIX_hydrolase-like_dom_sf"/>
</dbReference>
<organism evidence="6 7">
    <name type="scientific">Candidatus Marimicrobium litorale</name>
    <dbReference type="NCBI Taxonomy" id="2518991"/>
    <lineage>
        <taxon>Bacteria</taxon>
        <taxon>Pseudomonadati</taxon>
        <taxon>Pseudomonadota</taxon>
        <taxon>Gammaproteobacteria</taxon>
        <taxon>Cellvibrionales</taxon>
        <taxon>Halieaceae</taxon>
        <taxon>Marimicrobium</taxon>
    </lineage>
</organism>
<dbReference type="PROSITE" id="PS00893">
    <property type="entry name" value="NUDIX_BOX"/>
    <property type="match status" value="1"/>
</dbReference>
<dbReference type="PROSITE" id="PS51462">
    <property type="entry name" value="NUDIX"/>
    <property type="match status" value="1"/>
</dbReference>
<dbReference type="EMBL" id="SHNO01000002">
    <property type="protein sequence ID" value="MCX2978962.1"/>
    <property type="molecule type" value="Genomic_DNA"/>
</dbReference>
<name>A0ABT3TBU8_9GAMM</name>
<dbReference type="RefSeq" id="WP_279250748.1">
    <property type="nucleotide sequence ID" value="NZ_SHNO01000002.1"/>
</dbReference>
<evidence type="ECO:0000313" key="6">
    <source>
        <dbReference type="EMBL" id="MCX2978962.1"/>
    </source>
</evidence>
<evidence type="ECO:0000256" key="4">
    <source>
        <dbReference type="RuleBase" id="RU003476"/>
    </source>
</evidence>
<dbReference type="InterPro" id="IPR000086">
    <property type="entry name" value="NUDIX_hydrolase_dom"/>
</dbReference>
<protein>
    <submittedName>
        <fullName evidence="6">NUDIX domain-containing protein</fullName>
    </submittedName>
</protein>
<keyword evidence="7" id="KW-1185">Reference proteome</keyword>
<dbReference type="PANTHER" id="PTHR43222">
    <property type="entry name" value="NUDIX HYDROLASE 23"/>
    <property type="match status" value="1"/>
</dbReference>
<gene>
    <name evidence="6" type="ORF">EYC82_16580</name>
</gene>
<dbReference type="SUPFAM" id="SSF55811">
    <property type="entry name" value="Nudix"/>
    <property type="match status" value="1"/>
</dbReference>